<dbReference type="Pfam" id="PF12683">
    <property type="entry name" value="DUF3798"/>
    <property type="match status" value="1"/>
</dbReference>
<evidence type="ECO:0000313" key="2">
    <source>
        <dbReference type="EMBL" id="RIE17662.1"/>
    </source>
</evidence>
<evidence type="ECO:0000313" key="3">
    <source>
        <dbReference type="Proteomes" id="UP000266113"/>
    </source>
</evidence>
<comment type="caution">
    <text evidence="2">The sequence shown here is derived from an EMBL/GenBank/DDBJ whole genome shotgun (WGS) entry which is preliminary data.</text>
</comment>
<dbReference type="OrthoDB" id="5491606at2"/>
<sequence>MKKLLTVLLSFMLVAVVFTGCKKTTTPTDTGTTGAKFHIGIVTGTVSQGEDDLRGGDALAKEYGTVADGGMIQAITYPDNFSSEQETVIADIVGLADDPLMKAIVVNQGVPGTAEAFKEIRAKRSDILLFCGQPQEDPNVIDAAADVVTDADNVARGYLIIWSAKQMGAKNFVHISFARHMSIELLSRRWAIMQQAGKDLGVKTFFETAPDPVSDVGMAGAQQFILEHVPAWVQHYGKDTAFFCTNDGETEPLLKQVMKYGGMFVEADLPSPTMGYPGAFGIDLKAEQGDWPAILKKVESTIVADGGSGRFGTWAFSLGYTTTAGLGEYAKRCIEGTAKVANMQDMLSAFQKYTPGAAWNASNYTDLNTKKTDTNHFLIYEDTYVFGKGYLGSAKQVVPEKYLTFKPQ</sequence>
<dbReference type="AlphaFoldDB" id="A0A398DPU8"/>
<protein>
    <submittedName>
        <fullName evidence="2">DUF3798 domain-containing protein</fullName>
    </submittedName>
</protein>
<dbReference type="EMBL" id="QXIY01000001">
    <property type="protein sequence ID" value="RIE17662.1"/>
    <property type="molecule type" value="Genomic_DNA"/>
</dbReference>
<name>A0A398DPU8_9BACT</name>
<organism evidence="2 3">
    <name type="scientific">Candidatus Cryosericum septentrionale</name>
    <dbReference type="NCBI Taxonomy" id="2290913"/>
    <lineage>
        <taxon>Bacteria</taxon>
        <taxon>Pseudomonadati</taxon>
        <taxon>Caldisericota/Cryosericota group</taxon>
        <taxon>Candidatus Cryosericota</taxon>
        <taxon>Candidatus Cryosericia</taxon>
        <taxon>Candidatus Cryosericales</taxon>
        <taxon>Candidatus Cryosericaceae</taxon>
        <taxon>Candidatus Cryosericum</taxon>
    </lineage>
</organism>
<dbReference type="PROSITE" id="PS51257">
    <property type="entry name" value="PROKAR_LIPOPROTEIN"/>
    <property type="match status" value="1"/>
</dbReference>
<reference evidence="2 3" key="1">
    <citation type="submission" date="2018-09" db="EMBL/GenBank/DDBJ databases">
        <title>Discovery and Ecogenomic Context for Candidatus Cryosericales, a Global Caldiserica Order Active in Thawing Permafrost.</title>
        <authorList>
            <person name="Martinez M.A."/>
            <person name="Woodcroft B.J."/>
            <person name="Ignacio Espinoza J.C."/>
            <person name="Zayed A."/>
            <person name="Singleton C.M."/>
            <person name="Boyd J."/>
            <person name="Li Y.-F."/>
            <person name="Purvine S."/>
            <person name="Maughan H."/>
            <person name="Hodgkins S.B."/>
            <person name="Anderson D."/>
            <person name="Sederholm M."/>
            <person name="Temperton B."/>
            <person name="Saleska S.R."/>
            <person name="Tyson G.W."/>
            <person name="Rich V.I."/>
        </authorList>
    </citation>
    <scope>NUCLEOTIDE SEQUENCE [LARGE SCALE GENOMIC DNA]</scope>
    <source>
        <strain evidence="2 3">SMC1</strain>
    </source>
</reference>
<evidence type="ECO:0000256" key="1">
    <source>
        <dbReference type="SAM" id="SignalP"/>
    </source>
</evidence>
<feature type="chain" id="PRO_5017303300" evidence="1">
    <location>
        <begin position="20"/>
        <end position="408"/>
    </location>
</feature>
<accession>A0A398DPU8</accession>
<proteinExistence type="predicted"/>
<keyword evidence="3" id="KW-1185">Reference proteome</keyword>
<dbReference type="InterPro" id="IPR024258">
    <property type="entry name" value="DUF3798"/>
</dbReference>
<dbReference type="Proteomes" id="UP000266113">
    <property type="component" value="Unassembled WGS sequence"/>
</dbReference>
<feature type="signal peptide" evidence="1">
    <location>
        <begin position="1"/>
        <end position="19"/>
    </location>
</feature>
<gene>
    <name evidence="2" type="ORF">SMC1_00320</name>
</gene>
<dbReference type="Gene3D" id="3.40.50.11390">
    <property type="match status" value="1"/>
</dbReference>
<dbReference type="RefSeq" id="WP_119084824.1">
    <property type="nucleotide sequence ID" value="NZ_QXIY01000001.1"/>
</dbReference>
<keyword evidence="1" id="KW-0732">Signal</keyword>